<dbReference type="InterPro" id="IPR000742">
    <property type="entry name" value="EGF"/>
</dbReference>
<feature type="signal peptide" evidence="3">
    <location>
        <begin position="1"/>
        <end position="22"/>
    </location>
</feature>
<proteinExistence type="predicted"/>
<feature type="non-terminal residue" evidence="5">
    <location>
        <position position="85"/>
    </location>
</feature>
<sequence>MARILAATFIINCLIGLHPAYTSGVCEPPCGANGRCSVATGKCECYLGYTGDTCSEETLPCNGGCEPVCNDTGDGCFCSCPDGFD</sequence>
<evidence type="ECO:0000313" key="5">
    <source>
        <dbReference type="EMBL" id="CAI8020966.1"/>
    </source>
</evidence>
<dbReference type="InterPro" id="IPR009030">
    <property type="entry name" value="Growth_fac_rcpt_cys_sf"/>
</dbReference>
<comment type="caution">
    <text evidence="5">The sequence shown here is derived from an EMBL/GenBank/DDBJ whole genome shotgun (WGS) entry which is preliminary data.</text>
</comment>
<dbReference type="InterPro" id="IPR013111">
    <property type="entry name" value="EGF_extracell"/>
</dbReference>
<keyword evidence="2" id="KW-0245">EGF-like domain</keyword>
<dbReference type="PROSITE" id="PS50026">
    <property type="entry name" value="EGF_3"/>
    <property type="match status" value="1"/>
</dbReference>
<keyword evidence="6" id="KW-1185">Reference proteome</keyword>
<feature type="chain" id="PRO_5041210790" evidence="3">
    <location>
        <begin position="23"/>
        <end position="85"/>
    </location>
</feature>
<dbReference type="Gene3D" id="2.10.25.10">
    <property type="entry name" value="Laminin"/>
    <property type="match status" value="1"/>
</dbReference>
<comment type="caution">
    <text evidence="2">Lacks conserved residue(s) required for the propagation of feature annotation.</text>
</comment>
<dbReference type="Pfam" id="PF07974">
    <property type="entry name" value="EGF_2"/>
    <property type="match status" value="1"/>
</dbReference>
<dbReference type="SUPFAM" id="SSF57184">
    <property type="entry name" value="Growth factor receptor domain"/>
    <property type="match status" value="1"/>
</dbReference>
<evidence type="ECO:0000256" key="3">
    <source>
        <dbReference type="SAM" id="SignalP"/>
    </source>
</evidence>
<dbReference type="Proteomes" id="UP001174909">
    <property type="component" value="Unassembled WGS sequence"/>
</dbReference>
<evidence type="ECO:0000313" key="6">
    <source>
        <dbReference type="Proteomes" id="UP001174909"/>
    </source>
</evidence>
<keyword evidence="3" id="KW-0732">Signal</keyword>
<dbReference type="PROSITE" id="PS00022">
    <property type="entry name" value="EGF_1"/>
    <property type="match status" value="1"/>
</dbReference>
<dbReference type="PROSITE" id="PS01186">
    <property type="entry name" value="EGF_2"/>
    <property type="match status" value="1"/>
</dbReference>
<accession>A0AA35WL03</accession>
<dbReference type="EMBL" id="CASHTH010001857">
    <property type="protein sequence ID" value="CAI8020966.1"/>
    <property type="molecule type" value="Genomic_DNA"/>
</dbReference>
<dbReference type="AlphaFoldDB" id="A0AA35WL03"/>
<feature type="disulfide bond" evidence="2">
    <location>
        <begin position="26"/>
        <end position="36"/>
    </location>
</feature>
<feature type="domain" description="EGF-like" evidence="4">
    <location>
        <begin position="22"/>
        <end position="55"/>
    </location>
</feature>
<gene>
    <name evidence="5" type="ORF">GBAR_LOCUS12485</name>
</gene>
<evidence type="ECO:0000259" key="4">
    <source>
        <dbReference type="PROSITE" id="PS50026"/>
    </source>
</evidence>
<protein>
    <submittedName>
        <fullName evidence="5">Teneurin-1</fullName>
    </submittedName>
</protein>
<reference evidence="5" key="1">
    <citation type="submission" date="2023-03" db="EMBL/GenBank/DDBJ databases">
        <authorList>
            <person name="Steffen K."/>
            <person name="Cardenas P."/>
        </authorList>
    </citation>
    <scope>NUCLEOTIDE SEQUENCE</scope>
</reference>
<name>A0AA35WL03_GEOBA</name>
<evidence type="ECO:0000256" key="2">
    <source>
        <dbReference type="PROSITE-ProRule" id="PRU00076"/>
    </source>
</evidence>
<organism evidence="5 6">
    <name type="scientific">Geodia barretti</name>
    <name type="common">Barrett's horny sponge</name>
    <dbReference type="NCBI Taxonomy" id="519541"/>
    <lineage>
        <taxon>Eukaryota</taxon>
        <taxon>Metazoa</taxon>
        <taxon>Porifera</taxon>
        <taxon>Demospongiae</taxon>
        <taxon>Heteroscleromorpha</taxon>
        <taxon>Tetractinellida</taxon>
        <taxon>Astrophorina</taxon>
        <taxon>Geodiidae</taxon>
        <taxon>Geodia</taxon>
    </lineage>
</organism>
<feature type="disulfide bond" evidence="2">
    <location>
        <begin position="45"/>
        <end position="54"/>
    </location>
</feature>
<keyword evidence="1 2" id="KW-1015">Disulfide bond</keyword>
<evidence type="ECO:0000256" key="1">
    <source>
        <dbReference type="ARBA" id="ARBA00023157"/>
    </source>
</evidence>